<feature type="non-terminal residue" evidence="2">
    <location>
        <position position="132"/>
    </location>
</feature>
<dbReference type="EMBL" id="NHYD01003547">
    <property type="protein sequence ID" value="PPQ76106.1"/>
    <property type="molecule type" value="Genomic_DNA"/>
</dbReference>
<gene>
    <name evidence="2" type="ORF">CVT25_014700</name>
</gene>
<feature type="compositionally biased region" description="Basic and acidic residues" evidence="1">
    <location>
        <begin position="1"/>
        <end position="10"/>
    </location>
</feature>
<proteinExistence type="predicted"/>
<accession>A0A409WC95</accession>
<feature type="compositionally biased region" description="Polar residues" evidence="1">
    <location>
        <begin position="12"/>
        <end position="22"/>
    </location>
</feature>
<protein>
    <submittedName>
        <fullName evidence="2">Uncharacterized protein</fullName>
    </submittedName>
</protein>
<sequence>MDEHPQRHYDGNTYQSDLSQSPLPDAPATIQGGIMAQNEDTDLLNLVRRIEHLEIAMDHLSMRSSASGETREERLSALIREIVGRLDLTTNQDFQNLARSHHDTRDLLSEANIEIHSVSSATFARFDDFRTT</sequence>
<evidence type="ECO:0000256" key="1">
    <source>
        <dbReference type="SAM" id="MobiDB-lite"/>
    </source>
</evidence>
<keyword evidence="3" id="KW-1185">Reference proteome</keyword>
<dbReference type="InParanoid" id="A0A409WC95"/>
<evidence type="ECO:0000313" key="3">
    <source>
        <dbReference type="Proteomes" id="UP000283269"/>
    </source>
</evidence>
<reference evidence="2 3" key="1">
    <citation type="journal article" date="2018" name="Evol. Lett.">
        <title>Horizontal gene cluster transfer increased hallucinogenic mushroom diversity.</title>
        <authorList>
            <person name="Reynolds H.T."/>
            <person name="Vijayakumar V."/>
            <person name="Gluck-Thaler E."/>
            <person name="Korotkin H.B."/>
            <person name="Matheny P.B."/>
            <person name="Slot J.C."/>
        </authorList>
    </citation>
    <scope>NUCLEOTIDE SEQUENCE [LARGE SCALE GENOMIC DNA]</scope>
    <source>
        <strain evidence="2 3">2631</strain>
    </source>
</reference>
<feature type="region of interest" description="Disordered" evidence="1">
    <location>
        <begin position="1"/>
        <end position="30"/>
    </location>
</feature>
<evidence type="ECO:0000313" key="2">
    <source>
        <dbReference type="EMBL" id="PPQ76106.1"/>
    </source>
</evidence>
<dbReference type="AlphaFoldDB" id="A0A409WC95"/>
<organism evidence="2 3">
    <name type="scientific">Psilocybe cyanescens</name>
    <dbReference type="NCBI Taxonomy" id="93625"/>
    <lineage>
        <taxon>Eukaryota</taxon>
        <taxon>Fungi</taxon>
        <taxon>Dikarya</taxon>
        <taxon>Basidiomycota</taxon>
        <taxon>Agaricomycotina</taxon>
        <taxon>Agaricomycetes</taxon>
        <taxon>Agaricomycetidae</taxon>
        <taxon>Agaricales</taxon>
        <taxon>Agaricineae</taxon>
        <taxon>Strophariaceae</taxon>
        <taxon>Psilocybe</taxon>
    </lineage>
</organism>
<dbReference type="Proteomes" id="UP000283269">
    <property type="component" value="Unassembled WGS sequence"/>
</dbReference>
<name>A0A409WC95_PSICY</name>
<comment type="caution">
    <text evidence="2">The sequence shown here is derived from an EMBL/GenBank/DDBJ whole genome shotgun (WGS) entry which is preliminary data.</text>
</comment>